<reference evidence="3 4" key="1">
    <citation type="submission" date="2016-01" db="EMBL/GenBank/DDBJ databases">
        <title>The new phylogeny of the genus Mycobacterium.</title>
        <authorList>
            <person name="Tarcisio F."/>
            <person name="Conor M."/>
            <person name="Antonella G."/>
            <person name="Elisabetta G."/>
            <person name="Giulia F.S."/>
            <person name="Sara T."/>
            <person name="Anna F."/>
            <person name="Clotilde B."/>
            <person name="Roberto B."/>
            <person name="Veronica D.S."/>
            <person name="Fabio R."/>
            <person name="Monica P."/>
            <person name="Olivier J."/>
            <person name="Enrico T."/>
            <person name="Nicola S."/>
        </authorList>
    </citation>
    <scope>NUCLEOTIDE SEQUENCE [LARGE SCALE GENOMIC DNA]</scope>
    <source>
        <strain evidence="3 4">DSM 44243</strain>
    </source>
</reference>
<dbReference type="InterPro" id="IPR003870">
    <property type="entry name" value="DUF222"/>
</dbReference>
<evidence type="ECO:0000313" key="4">
    <source>
        <dbReference type="Proteomes" id="UP000193907"/>
    </source>
</evidence>
<feature type="region of interest" description="Disordered" evidence="1">
    <location>
        <begin position="77"/>
        <end position="125"/>
    </location>
</feature>
<dbReference type="EMBL" id="LQOM01000048">
    <property type="protein sequence ID" value="ORV07931.1"/>
    <property type="molecule type" value="Genomic_DNA"/>
</dbReference>
<sequence length="125" mass="14121">MAIFDKGTALALYHTKRLASPAQRIVLYAKDRGCTFPNCPVPGYHCEAHHCTPYAKCRTTDVNDLALGCGGHHPLAEQGWTTRKNARGDTEWIPPPHLDHGQPRTNRYHHPEKLLRDDDEDDEDP</sequence>
<accession>A0A1X1RK53</accession>
<proteinExistence type="predicted"/>
<dbReference type="Proteomes" id="UP000193907">
    <property type="component" value="Unassembled WGS sequence"/>
</dbReference>
<gene>
    <name evidence="3" type="ORF">AWB95_21235</name>
</gene>
<dbReference type="AlphaFoldDB" id="A0A1X1RK53"/>
<dbReference type="Pfam" id="PF02720">
    <property type="entry name" value="DUF222"/>
    <property type="match status" value="1"/>
</dbReference>
<organism evidence="3 4">
    <name type="scientific">Mycobacterium celatum</name>
    <dbReference type="NCBI Taxonomy" id="28045"/>
    <lineage>
        <taxon>Bacteria</taxon>
        <taxon>Bacillati</taxon>
        <taxon>Actinomycetota</taxon>
        <taxon>Actinomycetes</taxon>
        <taxon>Mycobacteriales</taxon>
        <taxon>Mycobacteriaceae</taxon>
        <taxon>Mycobacterium</taxon>
    </lineage>
</organism>
<evidence type="ECO:0000256" key="1">
    <source>
        <dbReference type="SAM" id="MobiDB-lite"/>
    </source>
</evidence>
<name>A0A1X1RK53_MYCCE</name>
<comment type="caution">
    <text evidence="3">The sequence shown here is derived from an EMBL/GenBank/DDBJ whole genome shotgun (WGS) entry which is preliminary data.</text>
</comment>
<dbReference type="STRING" id="28045.AWB95_21235"/>
<evidence type="ECO:0000313" key="3">
    <source>
        <dbReference type="EMBL" id="ORV07931.1"/>
    </source>
</evidence>
<evidence type="ECO:0000259" key="2">
    <source>
        <dbReference type="Pfam" id="PF02720"/>
    </source>
</evidence>
<feature type="domain" description="DUF222" evidence="2">
    <location>
        <begin position="2"/>
        <end position="31"/>
    </location>
</feature>
<protein>
    <recommendedName>
        <fullName evidence="2">DUF222 domain-containing protein</fullName>
    </recommendedName>
</protein>
<keyword evidence="4" id="KW-1185">Reference proteome</keyword>